<dbReference type="EC" id="1.2.1.84" evidence="4"/>
<comment type="function">
    <text evidence="4">Catalyzes the reduction of fatty acyl-CoA to fatty alcohols.</text>
</comment>
<evidence type="ECO:0000259" key="5">
    <source>
        <dbReference type="Pfam" id="PF03015"/>
    </source>
</evidence>
<keyword evidence="2 4" id="KW-0444">Lipid biosynthesis</keyword>
<dbReference type="GO" id="GO:0005777">
    <property type="term" value="C:peroxisome"/>
    <property type="evidence" value="ECO:0007669"/>
    <property type="project" value="TreeGrafter"/>
</dbReference>
<gene>
    <name evidence="7" type="primary">Far1_1</name>
    <name evidence="7" type="ORF">g.15789</name>
</gene>
<reference evidence="7" key="1">
    <citation type="submission" date="2014-11" db="EMBL/GenBank/DDBJ databases">
        <authorList>
            <person name="Geib S."/>
        </authorList>
    </citation>
    <scope>NUCLEOTIDE SEQUENCE</scope>
</reference>
<dbReference type="Pfam" id="PF03015">
    <property type="entry name" value="Sterile"/>
    <property type="match status" value="1"/>
</dbReference>
<keyword evidence="4" id="KW-0560">Oxidoreductase</keyword>
<dbReference type="Pfam" id="PF07993">
    <property type="entry name" value="NAD_binding_4"/>
    <property type="match status" value="1"/>
</dbReference>
<dbReference type="InterPro" id="IPR036291">
    <property type="entry name" value="NAD(P)-bd_dom_sf"/>
</dbReference>
<accession>A0A0A1X5M5</accession>
<evidence type="ECO:0000256" key="4">
    <source>
        <dbReference type="RuleBase" id="RU363097"/>
    </source>
</evidence>
<dbReference type="CDD" id="cd09071">
    <property type="entry name" value="FAR_C"/>
    <property type="match status" value="1"/>
</dbReference>
<reference evidence="7" key="2">
    <citation type="journal article" date="2015" name="Gigascience">
        <title>Reconstructing a comprehensive transcriptome assembly of a white-pupal translocated strain of the pest fruit fly Bactrocera cucurbitae.</title>
        <authorList>
            <person name="Sim S.B."/>
            <person name="Calla B."/>
            <person name="Hall B."/>
            <person name="DeRego T."/>
            <person name="Geib S.M."/>
        </authorList>
    </citation>
    <scope>NUCLEOTIDE SEQUENCE</scope>
</reference>
<dbReference type="EMBL" id="GBXI01008111">
    <property type="protein sequence ID" value="JAD06181.1"/>
    <property type="molecule type" value="Transcribed_RNA"/>
</dbReference>
<dbReference type="GO" id="GO:0102965">
    <property type="term" value="F:alcohol-forming long-chain fatty acyl-CoA reductase activity"/>
    <property type="evidence" value="ECO:0007669"/>
    <property type="project" value="UniProtKB-EC"/>
</dbReference>
<dbReference type="GO" id="GO:0035336">
    <property type="term" value="P:long-chain fatty-acyl-CoA metabolic process"/>
    <property type="evidence" value="ECO:0007669"/>
    <property type="project" value="TreeGrafter"/>
</dbReference>
<evidence type="ECO:0000256" key="2">
    <source>
        <dbReference type="ARBA" id="ARBA00022516"/>
    </source>
</evidence>
<dbReference type="InterPro" id="IPR013120">
    <property type="entry name" value="FAR_NAD-bd"/>
</dbReference>
<keyword evidence="3 4" id="KW-0443">Lipid metabolism</keyword>
<comment type="catalytic activity">
    <reaction evidence="4">
        <text>a long-chain fatty acyl-CoA + 2 NADPH + 2 H(+) = a long-chain primary fatty alcohol + 2 NADP(+) + CoA</text>
        <dbReference type="Rhea" id="RHEA:52716"/>
        <dbReference type="ChEBI" id="CHEBI:15378"/>
        <dbReference type="ChEBI" id="CHEBI:57287"/>
        <dbReference type="ChEBI" id="CHEBI:57783"/>
        <dbReference type="ChEBI" id="CHEBI:58349"/>
        <dbReference type="ChEBI" id="CHEBI:77396"/>
        <dbReference type="ChEBI" id="CHEBI:83139"/>
        <dbReference type="EC" id="1.2.1.84"/>
    </reaction>
</comment>
<dbReference type="PANTHER" id="PTHR11011:SF60">
    <property type="entry name" value="FATTY ACYL-COA REDUCTASE-RELATED"/>
    <property type="match status" value="1"/>
</dbReference>
<dbReference type="PANTHER" id="PTHR11011">
    <property type="entry name" value="MALE STERILITY PROTEIN 2-RELATED"/>
    <property type="match status" value="1"/>
</dbReference>
<dbReference type="InterPro" id="IPR033640">
    <property type="entry name" value="FAR_C"/>
</dbReference>
<protein>
    <recommendedName>
        <fullName evidence="4">Fatty acyl-CoA reductase</fullName>
        <ecNumber evidence="4">1.2.1.84</ecNumber>
    </recommendedName>
</protein>
<feature type="domain" description="Thioester reductase (TE)" evidence="6">
    <location>
        <begin position="50"/>
        <end position="325"/>
    </location>
</feature>
<dbReference type="InterPro" id="IPR026055">
    <property type="entry name" value="FAR"/>
</dbReference>
<comment type="similarity">
    <text evidence="1 4">Belongs to the fatty acyl-CoA reductase family.</text>
</comment>
<evidence type="ECO:0000259" key="6">
    <source>
        <dbReference type="Pfam" id="PF07993"/>
    </source>
</evidence>
<organism evidence="7">
    <name type="scientific">Zeugodacus cucurbitae</name>
    <name type="common">Melon fruit fly</name>
    <name type="synonym">Bactrocera cucurbitae</name>
    <dbReference type="NCBI Taxonomy" id="28588"/>
    <lineage>
        <taxon>Eukaryota</taxon>
        <taxon>Metazoa</taxon>
        <taxon>Ecdysozoa</taxon>
        <taxon>Arthropoda</taxon>
        <taxon>Hexapoda</taxon>
        <taxon>Insecta</taxon>
        <taxon>Pterygota</taxon>
        <taxon>Neoptera</taxon>
        <taxon>Endopterygota</taxon>
        <taxon>Diptera</taxon>
        <taxon>Brachycera</taxon>
        <taxon>Muscomorpha</taxon>
        <taxon>Tephritoidea</taxon>
        <taxon>Tephritidae</taxon>
        <taxon>Zeugodacus</taxon>
        <taxon>Zeugodacus</taxon>
    </lineage>
</organism>
<dbReference type="SUPFAM" id="SSF51735">
    <property type="entry name" value="NAD(P)-binding Rossmann-fold domains"/>
    <property type="match status" value="1"/>
</dbReference>
<name>A0A0A1X5M5_ZEUCU</name>
<dbReference type="AlphaFoldDB" id="A0A0A1X5M5"/>
<evidence type="ECO:0000256" key="1">
    <source>
        <dbReference type="ARBA" id="ARBA00005928"/>
    </source>
</evidence>
<keyword evidence="4" id="KW-0521">NADP</keyword>
<evidence type="ECO:0000256" key="3">
    <source>
        <dbReference type="ARBA" id="ARBA00023098"/>
    </source>
</evidence>
<sequence length="573" mass="65697">MGIFKRNTKIDIDVLEKRLHSDGVLNYDLSTEEIERSPMRNYFKGKTILLTGGTGFLGQLLLEKLLRCEVLMIYLLARTKKNKSSHERLNDLFEQTQFAKLRRDYPNYRAHVSIIEGDMSLIGLGISDTHRELLAETVELVLHAAAEVRFNDSLHKLVTINLRGTRQMLQLAESFKKLEIFHYVSTAYSYCKPNCQVVKEDFGEPPLEPDILIAYAEKCINTETDLDVFDTITARMIGEWPNTYTFSKCLSEELVRRSAAKFPTCVSRPSIVISTNREPIAGWINNVYGITGGIFALAAGLSRLLPIYPHKNIDIVCADFTINAILAATWSLHQDVVAHKNLILEGNSTVDVAERSPNAPSPKVYAIVSSTYIPVQTVVTETLAHYLKNPLERHLWVLCPNLIGNKLLFRYLSIYYHLIGTLCLDLGLKILRRKERILPWVRKTQVFLTAVAYFIQYEWIFENGNMRDVWDRMDPVDHKIFLCDTRLFDYGKWCYTYMQGMKHFICDDPLENPRAAVVRYRRIQLVHAIFKYLFYASQVLLTYAVIKGFGLDGAFMRLISIRCALGNTSPTHI</sequence>
<dbReference type="GO" id="GO:0080019">
    <property type="term" value="F:alcohol-forming very long-chain fatty acyl-CoA reductase activity"/>
    <property type="evidence" value="ECO:0007669"/>
    <property type="project" value="InterPro"/>
</dbReference>
<dbReference type="Gene3D" id="3.40.50.720">
    <property type="entry name" value="NAD(P)-binding Rossmann-like Domain"/>
    <property type="match status" value="1"/>
</dbReference>
<feature type="domain" description="Fatty acyl-CoA reductase C-terminal" evidence="5">
    <location>
        <begin position="416"/>
        <end position="507"/>
    </location>
</feature>
<evidence type="ECO:0000313" key="7">
    <source>
        <dbReference type="EMBL" id="JAD06181.1"/>
    </source>
</evidence>
<proteinExistence type="inferred from homology"/>